<dbReference type="PANTHER" id="PTHR19134:SF561">
    <property type="entry name" value="PROTEIN TYROSINE PHOSPHATASE 36E, ISOFORM A"/>
    <property type="match status" value="1"/>
</dbReference>
<keyword evidence="4" id="KW-1185">Reference proteome</keyword>
<dbReference type="PANTHER" id="PTHR19134">
    <property type="entry name" value="RECEPTOR-TYPE TYROSINE-PROTEIN PHOSPHATASE"/>
    <property type="match status" value="1"/>
</dbReference>
<dbReference type="EMBL" id="KV591670">
    <property type="protein sequence ID" value="OPL21442.1"/>
    <property type="molecule type" value="Genomic_DNA"/>
</dbReference>
<dbReference type="InterPro" id="IPR003595">
    <property type="entry name" value="Tyr_Pase_cat"/>
</dbReference>
<dbReference type="PROSITE" id="PS50056">
    <property type="entry name" value="TYR_PHOSPHATASE_2"/>
    <property type="match status" value="1"/>
</dbReference>
<dbReference type="SMR" id="A0A3L5TQI6"/>
<evidence type="ECO:0000259" key="2">
    <source>
        <dbReference type="PROSITE" id="PS50056"/>
    </source>
</evidence>
<sequence>MAGESWENSDGYETRRGKKVNYKKECRKKCEQYWPQNINRAMAVDNYKLTMKEEIHYTVYSYRLIILHNKTNKQEWKVHQFHFTQWPDHGVPDSIKLCTPIRTVQCQAIQNQIQTHERAGIGRTGTLIAIDALYEYGNKVGHVNIVEYVQMMRKDRMNMIQTHEQYEIVFEALLESFTVPDTSIQKDEFCGYIEKQQNKTLPKNQTWYSEECQLLK</sequence>
<dbReference type="SMART" id="SM00194">
    <property type="entry name" value="PTPc"/>
    <property type="match status" value="1"/>
</dbReference>
<organism evidence="3 4">
    <name type="scientific">Mytilus galloprovincialis</name>
    <name type="common">Mediterranean mussel</name>
    <dbReference type="NCBI Taxonomy" id="29158"/>
    <lineage>
        <taxon>Eukaryota</taxon>
        <taxon>Metazoa</taxon>
        <taxon>Spiralia</taxon>
        <taxon>Lophotrochozoa</taxon>
        <taxon>Mollusca</taxon>
        <taxon>Bivalvia</taxon>
        <taxon>Autobranchia</taxon>
        <taxon>Pteriomorphia</taxon>
        <taxon>Mytilida</taxon>
        <taxon>Mytiloidea</taxon>
        <taxon>Mytilidae</taxon>
        <taxon>Mytilinae</taxon>
        <taxon>Mytilus</taxon>
    </lineage>
</organism>
<protein>
    <recommendedName>
        <fullName evidence="5">Protein-tyrosine-phosphatase</fullName>
    </recommendedName>
</protein>
<dbReference type="GO" id="GO:0004725">
    <property type="term" value="F:protein tyrosine phosphatase activity"/>
    <property type="evidence" value="ECO:0007669"/>
    <property type="project" value="InterPro"/>
</dbReference>
<dbReference type="SUPFAM" id="SSF52799">
    <property type="entry name" value="(Phosphotyrosine protein) phosphatases II"/>
    <property type="match status" value="1"/>
</dbReference>
<dbReference type="PROSITE" id="PS50055">
    <property type="entry name" value="TYR_PHOSPHATASE_PTP"/>
    <property type="match status" value="1"/>
</dbReference>
<dbReference type="Gene3D" id="3.90.190.10">
    <property type="entry name" value="Protein tyrosine phosphatase superfamily"/>
    <property type="match status" value="1"/>
</dbReference>
<accession>A0A3L5TQI6</accession>
<feature type="domain" description="Tyrosine specific protein phosphatases" evidence="2">
    <location>
        <begin position="113"/>
        <end position="167"/>
    </location>
</feature>
<feature type="non-terminal residue" evidence="3">
    <location>
        <position position="1"/>
    </location>
</feature>
<dbReference type="Pfam" id="PF00102">
    <property type="entry name" value="Y_phosphatase"/>
    <property type="match status" value="1"/>
</dbReference>
<dbReference type="SMART" id="SM00404">
    <property type="entry name" value="PTPc_motif"/>
    <property type="match status" value="1"/>
</dbReference>
<dbReference type="AlphaFoldDB" id="A0A3L5TQI6"/>
<comment type="caution">
    <text evidence="3">The sequence shown here is derived from an EMBL/GenBank/DDBJ whole genome shotgun (WGS) entry which is preliminary data.</text>
</comment>
<dbReference type="InterPro" id="IPR000387">
    <property type="entry name" value="Tyr_Pase_dom"/>
</dbReference>
<evidence type="ECO:0008006" key="5">
    <source>
        <dbReference type="Google" id="ProtNLM"/>
    </source>
</evidence>
<name>A0A3L5TQI6_MYTGA</name>
<gene>
    <name evidence="3" type="ORF">AM593_04698</name>
</gene>
<evidence type="ECO:0000313" key="3">
    <source>
        <dbReference type="EMBL" id="OPL21442.1"/>
    </source>
</evidence>
<dbReference type="PRINTS" id="PR00700">
    <property type="entry name" value="PRTYPHPHTASE"/>
</dbReference>
<reference evidence="3 4" key="1">
    <citation type="journal article" date="2016" name="PLoS ONE">
        <title>A First Insight into the Genome of the Filter-Feeder Mussel Mytilus galloprovincialis.</title>
        <authorList>
            <person name="Murgarella M."/>
            <person name="Puiu D."/>
            <person name="Novoa B."/>
            <person name="Figueras A."/>
            <person name="Posada D."/>
            <person name="Canchaya C."/>
        </authorList>
    </citation>
    <scope>NUCLEOTIDE SEQUENCE [LARGE SCALE GENOMIC DNA]</scope>
    <source>
        <tissue evidence="3">Muscle</tissue>
    </source>
</reference>
<dbReference type="Proteomes" id="UP000266721">
    <property type="component" value="Unassembled WGS sequence"/>
</dbReference>
<proteinExistence type="predicted"/>
<dbReference type="InterPro" id="IPR029021">
    <property type="entry name" value="Prot-tyrosine_phosphatase-like"/>
</dbReference>
<evidence type="ECO:0000259" key="1">
    <source>
        <dbReference type="PROSITE" id="PS50055"/>
    </source>
</evidence>
<dbReference type="InterPro" id="IPR050348">
    <property type="entry name" value="Protein-Tyr_Phosphatase"/>
</dbReference>
<dbReference type="InterPro" id="IPR000242">
    <property type="entry name" value="PTP_cat"/>
</dbReference>
<dbReference type="CDD" id="cd00047">
    <property type="entry name" value="PTPc"/>
    <property type="match status" value="1"/>
</dbReference>
<evidence type="ECO:0000313" key="4">
    <source>
        <dbReference type="Proteomes" id="UP000266721"/>
    </source>
</evidence>
<feature type="domain" description="Tyrosine-protein phosphatase" evidence="1">
    <location>
        <begin position="6"/>
        <end position="176"/>
    </location>
</feature>